<organism evidence="4 5">
    <name type="scientific">Fraxinus pennsylvanica</name>
    <dbReference type="NCBI Taxonomy" id="56036"/>
    <lineage>
        <taxon>Eukaryota</taxon>
        <taxon>Viridiplantae</taxon>
        <taxon>Streptophyta</taxon>
        <taxon>Embryophyta</taxon>
        <taxon>Tracheophyta</taxon>
        <taxon>Spermatophyta</taxon>
        <taxon>Magnoliopsida</taxon>
        <taxon>eudicotyledons</taxon>
        <taxon>Gunneridae</taxon>
        <taxon>Pentapetalae</taxon>
        <taxon>asterids</taxon>
        <taxon>lamiids</taxon>
        <taxon>Lamiales</taxon>
        <taxon>Oleaceae</taxon>
        <taxon>Oleeae</taxon>
        <taxon>Fraxinus</taxon>
    </lineage>
</organism>
<evidence type="ECO:0000313" key="4">
    <source>
        <dbReference type="EMBL" id="CAI9752988.1"/>
    </source>
</evidence>
<feature type="region of interest" description="Disordered" evidence="1">
    <location>
        <begin position="557"/>
        <end position="596"/>
    </location>
</feature>
<dbReference type="Pfam" id="PF14309">
    <property type="entry name" value="DUF4378"/>
    <property type="match status" value="1"/>
</dbReference>
<dbReference type="EMBL" id="OU503036">
    <property type="protein sequence ID" value="CAI9752988.1"/>
    <property type="molecule type" value="Genomic_DNA"/>
</dbReference>
<accession>A0AAD1YMR3</accession>
<dbReference type="PANTHER" id="PTHR21726:SF61">
    <property type="entry name" value="DNAA INITIATOR-ASSOCIATING PROTEIN"/>
    <property type="match status" value="1"/>
</dbReference>
<feature type="region of interest" description="Disordered" evidence="1">
    <location>
        <begin position="195"/>
        <end position="219"/>
    </location>
</feature>
<feature type="compositionally biased region" description="Polar residues" evidence="1">
    <location>
        <begin position="415"/>
        <end position="426"/>
    </location>
</feature>
<dbReference type="InterPro" id="IPR025486">
    <property type="entry name" value="DUF4378"/>
</dbReference>
<feature type="compositionally biased region" description="Polar residues" evidence="1">
    <location>
        <begin position="571"/>
        <end position="585"/>
    </location>
</feature>
<sequence length="975" mass="108043">MNDRLEKTASSLAIVEKKPQKLGGCVGIFFQLFDWNRRFAKKKLFSKKLLPPVRLKQASKKFGGDENQAKLRLIADENSGGFPSSRKKSGVSNVDPEQKHEMRAPGLVARLMGLESMPALQTVKSKKGPLSGNRNDKAEKIEDKFCGYVSNEVNVEKVGSKNEPRPRKLQKTGLCERLPVARLGTEGLQFKNVLSRSRKHHPKLTSPVKSPRNPSGKNASRLIGAATRILEPGLARSRSKRAIAYSNTSHNSSKGDTVLGESAVLLTSEVDGSKYFVTQQPKVQSSCRTCGHLLDKLDSEPSVDDRPVVFTSQISHRVEPSCQMSERSRPGIPTCKEVLEECPLTAGSTMENFQPCGKFSSNRNPLIGEARWHLGTHQYKPLKDMPLSDGFRYKSQSQNQMLRTRNRVPPRSKYNGLSGNKASASASNDIDETKDFVFPYRSLSGHTKPGLSTRAGNGKFEMRRAGYVQNDSILPAQKRRPINIARESASPGFTSSFNKQSYTGDHVMNRKEMECNVQSINRQSKNRLDCLQDRRTVGVRKVDSDVLFSVNSPVKQKTGIHAGVAKRRVQNDSSHGSTSQKSALNENDENSRFKKPFPLSGDALGALLEQKLQELNLQGEDEMGVSGNSPRKTTANILQELISALTSERPFHQDKSAATSNGKSDSHHCGSMSNSKTLANYQAKAKIAKLLVDCPPDSEHLSPGSVLGASFSNESCLSSSMDDSSGYKMLTETLDYSYDDPLSLGHDTDLSDSATSGKIVKSSREYIIDIHNNISEVLSCIELADGGLKESTLNHAKKVVLNAELVSGNATLTRSVSRQGFSIKYLFLNQLETLASVLQMNIDCFHNIENGKEVNLLRRFAFDSVIEYLDSRLDQYAKSGFKLSTKMPFSVNTEMLIFDIVEEVRRWGESSGLIYDELLEKEMSDSLGQWTDFDIEKYKIGIQIGMHIFQILVDEIVVELWNCKPNSSLIAQGFN</sequence>
<dbReference type="InterPro" id="IPR032795">
    <property type="entry name" value="DUF3741-assoc"/>
</dbReference>
<feature type="domain" description="DUF3741" evidence="3">
    <location>
        <begin position="95"/>
        <end position="119"/>
    </location>
</feature>
<name>A0AAD1YMR3_9LAMI</name>
<feature type="region of interest" description="Disordered" evidence="1">
    <location>
        <begin position="387"/>
        <end position="426"/>
    </location>
</feature>
<dbReference type="AlphaFoldDB" id="A0AAD1YMR3"/>
<protein>
    <recommendedName>
        <fullName evidence="6">DUF4378 domain-containing protein</fullName>
    </recommendedName>
</protein>
<feature type="region of interest" description="Disordered" evidence="1">
    <location>
        <begin position="76"/>
        <end position="102"/>
    </location>
</feature>
<feature type="compositionally biased region" description="Polar residues" evidence="1">
    <location>
        <begin position="394"/>
        <end position="403"/>
    </location>
</feature>
<evidence type="ECO:0000259" key="3">
    <source>
        <dbReference type="Pfam" id="PF14383"/>
    </source>
</evidence>
<dbReference type="Proteomes" id="UP000834106">
    <property type="component" value="Chromosome 1"/>
</dbReference>
<feature type="region of interest" description="Disordered" evidence="1">
    <location>
        <begin position="648"/>
        <end position="673"/>
    </location>
</feature>
<evidence type="ECO:0008006" key="6">
    <source>
        <dbReference type="Google" id="ProtNLM"/>
    </source>
</evidence>
<evidence type="ECO:0000256" key="1">
    <source>
        <dbReference type="SAM" id="MobiDB-lite"/>
    </source>
</evidence>
<dbReference type="PANTHER" id="PTHR21726">
    <property type="entry name" value="PHOSPHATIDYLINOSITOL N-ACETYLGLUCOSAMINYLTRANSFERASE SUBUNIT P DOWN SYNDROME CRITICAL REGION PROTEIN 5 -RELATED"/>
    <property type="match status" value="1"/>
</dbReference>
<dbReference type="Pfam" id="PF14383">
    <property type="entry name" value="VARLMGL"/>
    <property type="match status" value="1"/>
</dbReference>
<keyword evidence="5" id="KW-1185">Reference proteome</keyword>
<gene>
    <name evidence="4" type="ORF">FPE_LOCUS419</name>
</gene>
<feature type="domain" description="DUF4378" evidence="2">
    <location>
        <begin position="796"/>
        <end position="955"/>
    </location>
</feature>
<evidence type="ECO:0000313" key="5">
    <source>
        <dbReference type="Proteomes" id="UP000834106"/>
    </source>
</evidence>
<proteinExistence type="predicted"/>
<evidence type="ECO:0000259" key="2">
    <source>
        <dbReference type="Pfam" id="PF14309"/>
    </source>
</evidence>
<reference evidence="4" key="1">
    <citation type="submission" date="2023-05" db="EMBL/GenBank/DDBJ databases">
        <authorList>
            <person name="Huff M."/>
        </authorList>
    </citation>
    <scope>NUCLEOTIDE SEQUENCE</scope>
</reference>